<accession>A0A7Y0LF79</accession>
<name>A0A7Y0LF79_9GAMM</name>
<gene>
    <name evidence="6" type="ORF">HII17_17845</name>
</gene>
<feature type="domain" description="HTH lysR-type" evidence="5">
    <location>
        <begin position="1"/>
        <end position="58"/>
    </location>
</feature>
<dbReference type="Gene3D" id="3.40.190.290">
    <property type="match status" value="1"/>
</dbReference>
<dbReference type="InterPro" id="IPR036390">
    <property type="entry name" value="WH_DNA-bd_sf"/>
</dbReference>
<dbReference type="PANTHER" id="PTHR30126:SF91">
    <property type="entry name" value="LYSR FAMILY TRANSCRIPTIONAL REGULATOR"/>
    <property type="match status" value="1"/>
</dbReference>
<evidence type="ECO:0000256" key="2">
    <source>
        <dbReference type="ARBA" id="ARBA00023015"/>
    </source>
</evidence>
<dbReference type="RefSeq" id="WP_169076729.1">
    <property type="nucleotide sequence ID" value="NZ_JABBXH010000008.1"/>
</dbReference>
<dbReference type="PANTHER" id="PTHR30126">
    <property type="entry name" value="HTH-TYPE TRANSCRIPTIONAL REGULATOR"/>
    <property type="match status" value="1"/>
</dbReference>
<keyword evidence="2" id="KW-0805">Transcription regulation</keyword>
<evidence type="ECO:0000256" key="3">
    <source>
        <dbReference type="ARBA" id="ARBA00023125"/>
    </source>
</evidence>
<proteinExistence type="inferred from homology"/>
<dbReference type="EMBL" id="JABBXH010000008">
    <property type="protein sequence ID" value="NMP33414.1"/>
    <property type="molecule type" value="Genomic_DNA"/>
</dbReference>
<comment type="caution">
    <text evidence="6">The sequence shown here is derived from an EMBL/GenBank/DDBJ whole genome shotgun (WGS) entry which is preliminary data.</text>
</comment>
<dbReference type="InterPro" id="IPR005119">
    <property type="entry name" value="LysR_subst-bd"/>
</dbReference>
<dbReference type="Proteomes" id="UP000568664">
    <property type="component" value="Unassembled WGS sequence"/>
</dbReference>
<dbReference type="CDD" id="cd05466">
    <property type="entry name" value="PBP2_LTTR_substrate"/>
    <property type="match status" value="1"/>
</dbReference>
<evidence type="ECO:0000256" key="1">
    <source>
        <dbReference type="ARBA" id="ARBA00009437"/>
    </source>
</evidence>
<dbReference type="AlphaFoldDB" id="A0A7Y0LF79"/>
<keyword evidence="3" id="KW-0238">DNA-binding</keyword>
<dbReference type="Pfam" id="PF03466">
    <property type="entry name" value="LysR_substrate"/>
    <property type="match status" value="1"/>
</dbReference>
<dbReference type="PROSITE" id="PS50931">
    <property type="entry name" value="HTH_LYSR"/>
    <property type="match status" value="1"/>
</dbReference>
<dbReference type="InterPro" id="IPR036388">
    <property type="entry name" value="WH-like_DNA-bd_sf"/>
</dbReference>
<dbReference type="InterPro" id="IPR000847">
    <property type="entry name" value="LysR_HTH_N"/>
</dbReference>
<protein>
    <submittedName>
        <fullName evidence="6">LysR family transcriptional regulator</fullName>
    </submittedName>
</protein>
<dbReference type="Pfam" id="PF00126">
    <property type="entry name" value="HTH_1"/>
    <property type="match status" value="1"/>
</dbReference>
<dbReference type="SUPFAM" id="SSF53850">
    <property type="entry name" value="Periplasmic binding protein-like II"/>
    <property type="match status" value="1"/>
</dbReference>
<evidence type="ECO:0000259" key="5">
    <source>
        <dbReference type="PROSITE" id="PS50931"/>
    </source>
</evidence>
<evidence type="ECO:0000313" key="7">
    <source>
        <dbReference type="Proteomes" id="UP000568664"/>
    </source>
</evidence>
<dbReference type="Gene3D" id="1.10.10.10">
    <property type="entry name" value="Winged helix-like DNA-binding domain superfamily/Winged helix DNA-binding domain"/>
    <property type="match status" value="1"/>
</dbReference>
<keyword evidence="7" id="KW-1185">Reference proteome</keyword>
<comment type="similarity">
    <text evidence="1">Belongs to the LysR transcriptional regulatory family.</text>
</comment>
<dbReference type="GO" id="GO:0000976">
    <property type="term" value="F:transcription cis-regulatory region binding"/>
    <property type="evidence" value="ECO:0007669"/>
    <property type="project" value="TreeGrafter"/>
</dbReference>
<reference evidence="6 7" key="1">
    <citation type="submission" date="2020-04" db="EMBL/GenBank/DDBJ databases">
        <title>Thalassotalea sp. M1531, isolated from the surface of marine red alga.</title>
        <authorList>
            <person name="Pang L."/>
            <person name="Lu D.-C."/>
        </authorList>
    </citation>
    <scope>NUCLEOTIDE SEQUENCE [LARGE SCALE GENOMIC DNA]</scope>
    <source>
        <strain evidence="6 7">M1531</strain>
    </source>
</reference>
<sequence>MEIRDLEKFILLAEVENMQIAAQQLDTTPSAISKALKRLELSIGCSLFQRIGRHIKLNEQGRVLLPRAVEITQNALDVKAMLTGINKQRLTIIGPSILLSRWASVIARNANSNLATTEMLFDTAYEQKALNAVLNGNADIGLVTTELINKLPMNLASTSLGKMDMVVAAGANNKLIDKRAIYTAELKSQQFVVPQRSPFCGEERGKGCDGWHSKLFTRKMPVVVNDFNVTVQLIKSGLYLGYVPSFWAREHQLNILNVIDLPKVEEEVLLISWQQSLLESLVY</sequence>
<evidence type="ECO:0000313" key="6">
    <source>
        <dbReference type="EMBL" id="NMP33414.1"/>
    </source>
</evidence>
<evidence type="ECO:0000256" key="4">
    <source>
        <dbReference type="ARBA" id="ARBA00023163"/>
    </source>
</evidence>
<organism evidence="6 7">
    <name type="scientific">Thalassotalea algicola</name>
    <dbReference type="NCBI Taxonomy" id="2716224"/>
    <lineage>
        <taxon>Bacteria</taxon>
        <taxon>Pseudomonadati</taxon>
        <taxon>Pseudomonadota</taxon>
        <taxon>Gammaproteobacteria</taxon>
        <taxon>Alteromonadales</taxon>
        <taxon>Colwelliaceae</taxon>
        <taxon>Thalassotalea</taxon>
    </lineage>
</organism>
<dbReference type="GO" id="GO:0003700">
    <property type="term" value="F:DNA-binding transcription factor activity"/>
    <property type="evidence" value="ECO:0007669"/>
    <property type="project" value="InterPro"/>
</dbReference>
<keyword evidence="4" id="KW-0804">Transcription</keyword>
<dbReference type="SUPFAM" id="SSF46785">
    <property type="entry name" value="Winged helix' DNA-binding domain"/>
    <property type="match status" value="1"/>
</dbReference>